<gene>
    <name evidence="1" type="ORF">DPMN_167889</name>
</gene>
<evidence type="ECO:0000313" key="1">
    <source>
        <dbReference type="EMBL" id="KAH3789702.1"/>
    </source>
</evidence>
<reference evidence="1" key="1">
    <citation type="journal article" date="2019" name="bioRxiv">
        <title>The Genome of the Zebra Mussel, Dreissena polymorpha: A Resource for Invasive Species Research.</title>
        <authorList>
            <person name="McCartney M.A."/>
            <person name="Auch B."/>
            <person name="Kono T."/>
            <person name="Mallez S."/>
            <person name="Zhang Y."/>
            <person name="Obille A."/>
            <person name="Becker A."/>
            <person name="Abrahante J.E."/>
            <person name="Garbe J."/>
            <person name="Badalamenti J.P."/>
            <person name="Herman A."/>
            <person name="Mangelson H."/>
            <person name="Liachko I."/>
            <person name="Sullivan S."/>
            <person name="Sone E.D."/>
            <person name="Koren S."/>
            <person name="Silverstein K.A.T."/>
            <person name="Beckman K.B."/>
            <person name="Gohl D.M."/>
        </authorList>
    </citation>
    <scope>NUCLEOTIDE SEQUENCE</scope>
    <source>
        <strain evidence="1">Duluth1</strain>
        <tissue evidence="1">Whole animal</tissue>
    </source>
</reference>
<comment type="caution">
    <text evidence="1">The sequence shown here is derived from an EMBL/GenBank/DDBJ whole genome shotgun (WGS) entry which is preliminary data.</text>
</comment>
<accession>A0A9D4F0P7</accession>
<reference evidence="1" key="2">
    <citation type="submission" date="2020-11" db="EMBL/GenBank/DDBJ databases">
        <authorList>
            <person name="McCartney M.A."/>
            <person name="Auch B."/>
            <person name="Kono T."/>
            <person name="Mallez S."/>
            <person name="Becker A."/>
            <person name="Gohl D.M."/>
            <person name="Silverstein K.A.T."/>
            <person name="Koren S."/>
            <person name="Bechman K.B."/>
            <person name="Herman A."/>
            <person name="Abrahante J.E."/>
            <person name="Garbe J."/>
        </authorList>
    </citation>
    <scope>NUCLEOTIDE SEQUENCE</scope>
    <source>
        <strain evidence="1">Duluth1</strain>
        <tissue evidence="1">Whole animal</tissue>
    </source>
</reference>
<name>A0A9D4F0P7_DREPO</name>
<dbReference type="Proteomes" id="UP000828390">
    <property type="component" value="Unassembled WGS sequence"/>
</dbReference>
<proteinExistence type="predicted"/>
<protein>
    <submittedName>
        <fullName evidence="1">Uncharacterized protein</fullName>
    </submittedName>
</protein>
<evidence type="ECO:0000313" key="2">
    <source>
        <dbReference type="Proteomes" id="UP000828390"/>
    </source>
</evidence>
<sequence length="64" mass="7038">MILRDSADEKVRGERVEVHTGRKWRADKSVSDAESRLRHSDIVGTTTSGRLGLGCVTRASWSPG</sequence>
<dbReference type="EMBL" id="JAIWYP010000008">
    <property type="protein sequence ID" value="KAH3789702.1"/>
    <property type="molecule type" value="Genomic_DNA"/>
</dbReference>
<dbReference type="AlphaFoldDB" id="A0A9D4F0P7"/>
<organism evidence="1 2">
    <name type="scientific">Dreissena polymorpha</name>
    <name type="common">Zebra mussel</name>
    <name type="synonym">Mytilus polymorpha</name>
    <dbReference type="NCBI Taxonomy" id="45954"/>
    <lineage>
        <taxon>Eukaryota</taxon>
        <taxon>Metazoa</taxon>
        <taxon>Spiralia</taxon>
        <taxon>Lophotrochozoa</taxon>
        <taxon>Mollusca</taxon>
        <taxon>Bivalvia</taxon>
        <taxon>Autobranchia</taxon>
        <taxon>Heteroconchia</taxon>
        <taxon>Euheterodonta</taxon>
        <taxon>Imparidentia</taxon>
        <taxon>Neoheterodontei</taxon>
        <taxon>Myida</taxon>
        <taxon>Dreissenoidea</taxon>
        <taxon>Dreissenidae</taxon>
        <taxon>Dreissena</taxon>
    </lineage>
</organism>
<keyword evidence="2" id="KW-1185">Reference proteome</keyword>